<gene>
    <name evidence="2" type="ORF">PR048_014887</name>
</gene>
<feature type="domain" description="HAT C-terminal dimerisation" evidence="1">
    <location>
        <begin position="106"/>
        <end position="179"/>
    </location>
</feature>
<accession>A0ABQ9HFF4</accession>
<reference evidence="2 3" key="1">
    <citation type="submission" date="2023-02" db="EMBL/GenBank/DDBJ databases">
        <title>LHISI_Scaffold_Assembly.</title>
        <authorList>
            <person name="Stuart O.P."/>
            <person name="Cleave R."/>
            <person name="Magrath M.J.L."/>
            <person name="Mikheyev A.S."/>
        </authorList>
    </citation>
    <scope>NUCLEOTIDE SEQUENCE [LARGE SCALE GENOMIC DNA]</scope>
    <source>
        <strain evidence="2">Daus_M_001</strain>
        <tissue evidence="2">Leg muscle</tissue>
    </source>
</reference>
<organism evidence="2 3">
    <name type="scientific">Dryococelus australis</name>
    <dbReference type="NCBI Taxonomy" id="614101"/>
    <lineage>
        <taxon>Eukaryota</taxon>
        <taxon>Metazoa</taxon>
        <taxon>Ecdysozoa</taxon>
        <taxon>Arthropoda</taxon>
        <taxon>Hexapoda</taxon>
        <taxon>Insecta</taxon>
        <taxon>Pterygota</taxon>
        <taxon>Neoptera</taxon>
        <taxon>Polyneoptera</taxon>
        <taxon>Phasmatodea</taxon>
        <taxon>Verophasmatodea</taxon>
        <taxon>Anareolatae</taxon>
        <taxon>Phasmatidae</taxon>
        <taxon>Eurycanthinae</taxon>
        <taxon>Dryococelus</taxon>
    </lineage>
</organism>
<dbReference type="SUPFAM" id="SSF53098">
    <property type="entry name" value="Ribonuclease H-like"/>
    <property type="match status" value="1"/>
</dbReference>
<dbReference type="EMBL" id="JARBHB010000005">
    <property type="protein sequence ID" value="KAJ8883048.1"/>
    <property type="molecule type" value="Genomic_DNA"/>
</dbReference>
<dbReference type="Proteomes" id="UP001159363">
    <property type="component" value="Chromosome 4"/>
</dbReference>
<keyword evidence="3" id="KW-1185">Reference proteome</keyword>
<proteinExistence type="predicted"/>
<evidence type="ECO:0000313" key="2">
    <source>
        <dbReference type="EMBL" id="KAJ8883048.1"/>
    </source>
</evidence>
<dbReference type="InterPro" id="IPR008906">
    <property type="entry name" value="HATC_C_dom"/>
</dbReference>
<sequence length="218" mass="24855">MQSEKPKLFLLYDRIPAVYQCILQCYIKQDYLARTPVEEIQYRSPSNYVSLNEVFLGAKVVATISSDQTIGSAKELIRYMKDSHSLDVDNQWHLLMQTDLDFEPIVTVENFWAKINKIKRGDESIVFKNSTSLVKKLLALPSTSAAVESVFSACKLILSDSRNKLNTKSVSGLLHAKRDIKICHEFKVGKEHKALFNKSMYDCKGDEDKRHSSSEDLI</sequence>
<name>A0ABQ9HFF4_9NEOP</name>
<dbReference type="Pfam" id="PF05699">
    <property type="entry name" value="Dimer_Tnp_hAT"/>
    <property type="match status" value="1"/>
</dbReference>
<evidence type="ECO:0000313" key="3">
    <source>
        <dbReference type="Proteomes" id="UP001159363"/>
    </source>
</evidence>
<protein>
    <recommendedName>
        <fullName evidence="1">HAT C-terminal dimerisation domain-containing protein</fullName>
    </recommendedName>
</protein>
<comment type="caution">
    <text evidence="2">The sequence shown here is derived from an EMBL/GenBank/DDBJ whole genome shotgun (WGS) entry which is preliminary data.</text>
</comment>
<evidence type="ECO:0000259" key="1">
    <source>
        <dbReference type="Pfam" id="PF05699"/>
    </source>
</evidence>
<dbReference type="InterPro" id="IPR012337">
    <property type="entry name" value="RNaseH-like_sf"/>
</dbReference>
<feature type="non-terminal residue" evidence="2">
    <location>
        <position position="218"/>
    </location>
</feature>